<dbReference type="InterPro" id="IPR023994">
    <property type="entry name" value="NiFe-hyd_HybE"/>
</dbReference>
<gene>
    <name evidence="2" type="ORF">A1355_03325</name>
</gene>
<organism evidence="2 3">
    <name type="scientific">Methylomonas koyamae</name>
    <dbReference type="NCBI Taxonomy" id="702114"/>
    <lineage>
        <taxon>Bacteria</taxon>
        <taxon>Pseudomonadati</taxon>
        <taxon>Pseudomonadota</taxon>
        <taxon>Gammaproteobacteria</taxon>
        <taxon>Methylococcales</taxon>
        <taxon>Methylococcaceae</taxon>
        <taxon>Methylomonas</taxon>
    </lineage>
</organism>
<evidence type="ECO:0000313" key="2">
    <source>
        <dbReference type="EMBL" id="OAI19990.1"/>
    </source>
</evidence>
<reference evidence="3" key="1">
    <citation type="submission" date="2016-03" db="EMBL/GenBank/DDBJ databases">
        <authorList>
            <person name="Heylen K."/>
            <person name="De Vos P."/>
            <person name="Vekeman B."/>
        </authorList>
    </citation>
    <scope>NUCLEOTIDE SEQUENCE [LARGE SCALE GENOMIC DNA]</scope>
    <source>
        <strain evidence="3">R-45383</strain>
    </source>
</reference>
<accession>A0A177NSG6</accession>
<keyword evidence="3" id="KW-1185">Reference proteome</keyword>
<evidence type="ECO:0000313" key="3">
    <source>
        <dbReference type="Proteomes" id="UP000077628"/>
    </source>
</evidence>
<dbReference type="STRING" id="702114.A1355_03325"/>
<dbReference type="AlphaFoldDB" id="A0A177NSG6"/>
<evidence type="ECO:0000256" key="1">
    <source>
        <dbReference type="ARBA" id="ARBA00006532"/>
    </source>
</evidence>
<name>A0A177NSG6_9GAMM</name>
<dbReference type="NCBIfam" id="TIGR03993">
    <property type="entry name" value="hydrog_HybE"/>
    <property type="match status" value="1"/>
</dbReference>
<dbReference type="Pfam" id="PF11939">
    <property type="entry name" value="NiFe-hyd_HybE"/>
    <property type="match status" value="1"/>
</dbReference>
<dbReference type="OrthoDB" id="7060130at2"/>
<comment type="similarity">
    <text evidence="1">Belongs to the HupJ family.</text>
</comment>
<dbReference type="Proteomes" id="UP000077628">
    <property type="component" value="Unassembled WGS sequence"/>
</dbReference>
<dbReference type="EMBL" id="LUUK01000151">
    <property type="protein sequence ID" value="OAI19990.1"/>
    <property type="molecule type" value="Genomic_DNA"/>
</dbReference>
<protein>
    <submittedName>
        <fullName evidence="2">Rubredoxin</fullName>
    </submittedName>
</protein>
<proteinExistence type="inferred from homology"/>
<dbReference type="RefSeq" id="WP_064027578.1">
    <property type="nucleotide sequence ID" value="NZ_LUUK01000151.1"/>
</dbReference>
<dbReference type="InterPro" id="IPR038530">
    <property type="entry name" value="NiFe-hyd_HybE_sf"/>
</dbReference>
<sequence length="155" mass="17103">MLTPDGESIRCALTATFENILASRMRELPIINPLLSVQTSALQRYGNEWLGILITPWSMNLTMLPISCDDWDYVPGAAFERRFPYGNYRFLVSHADGVGPYALCSLFSPMFEFADQAAAQATAESALLALLAGPKPPSLSRRDWLRGAWSENAAS</sequence>
<dbReference type="Gene3D" id="3.30.1460.40">
    <property type="entry name" value="[NiFe]-hydrogenase assembly chaperone, HybE"/>
    <property type="match status" value="1"/>
</dbReference>
<comment type="caution">
    <text evidence="2">The sequence shown here is derived from an EMBL/GenBank/DDBJ whole genome shotgun (WGS) entry which is preliminary data.</text>
</comment>